<dbReference type="PANTHER" id="PTHR43317:SF1">
    <property type="entry name" value="THERMOSPERMINE SYNTHASE ACAULIS5"/>
    <property type="match status" value="1"/>
</dbReference>
<protein>
    <recommendedName>
        <fullName evidence="5">PABS domain-containing protein</fullName>
    </recommendedName>
</protein>
<sequence>MNGTNKPTFLSMHNKWFIERCDENFFAVSSLTGLEYTGTTKFQKMDVVTLGSFGRCLVLDDETQSSELDEMIYHESLVHPAMLMATNPERVLIAGGGEGATLREVLRHKSVKEAVMVDIDGECVEQCKKHLPQHHAGAFDDPRTTLIIDDANKIIQESDNESFDVIILDLADPVEGNPCFQLYAKSFYEMCKQKLRKGGVLVTQSGPAGLVTFRNVFTPIHNTLKQVFKRVSPYSTYVPSFIDNYGFTVVLKEDDSNLPDLTAVDPQWIDERINESISDPSILKHYDGISHRRMFNLPKQIRDGLSDEKRVISKDNFIFMH</sequence>
<accession>A0A7S1KU87</accession>
<reference evidence="6" key="1">
    <citation type="submission" date="2021-01" db="EMBL/GenBank/DDBJ databases">
        <authorList>
            <person name="Corre E."/>
            <person name="Pelletier E."/>
            <person name="Niang G."/>
            <person name="Scheremetjew M."/>
            <person name="Finn R."/>
            <person name="Kale V."/>
            <person name="Holt S."/>
            <person name="Cochrane G."/>
            <person name="Meng A."/>
            <person name="Brown T."/>
            <person name="Cohen L."/>
        </authorList>
    </citation>
    <scope>NUCLEOTIDE SEQUENCE</scope>
    <source>
        <strain evidence="6">WS</strain>
    </source>
</reference>
<dbReference type="PROSITE" id="PS51006">
    <property type="entry name" value="PABS_2"/>
    <property type="match status" value="1"/>
</dbReference>
<organism evidence="6">
    <name type="scientific">Percolomonas cosmopolitus</name>
    <dbReference type="NCBI Taxonomy" id="63605"/>
    <lineage>
        <taxon>Eukaryota</taxon>
        <taxon>Discoba</taxon>
        <taxon>Heterolobosea</taxon>
        <taxon>Tetramitia</taxon>
        <taxon>Eutetramitia</taxon>
        <taxon>Percolomonadidae</taxon>
        <taxon>Percolomonas</taxon>
    </lineage>
</organism>
<evidence type="ECO:0000256" key="2">
    <source>
        <dbReference type="ARBA" id="ARBA00022679"/>
    </source>
</evidence>
<proteinExistence type="inferred from homology"/>
<dbReference type="PANTHER" id="PTHR43317">
    <property type="entry name" value="THERMOSPERMINE SYNTHASE ACAULIS5"/>
    <property type="match status" value="1"/>
</dbReference>
<gene>
    <name evidence="6" type="ORF">PCOS0759_LOCUS8401</name>
</gene>
<dbReference type="GO" id="GO:0010487">
    <property type="term" value="F:thermospermine synthase activity"/>
    <property type="evidence" value="ECO:0007669"/>
    <property type="project" value="TreeGrafter"/>
</dbReference>
<evidence type="ECO:0000313" key="6">
    <source>
        <dbReference type="EMBL" id="CAD9085147.1"/>
    </source>
</evidence>
<feature type="domain" description="PABS" evidence="5">
    <location>
        <begin position="14"/>
        <end position="252"/>
    </location>
</feature>
<dbReference type="AlphaFoldDB" id="A0A7S1KU87"/>
<dbReference type="InterPro" id="IPR037163">
    <property type="entry name" value="Spermidine_synt_N_sf"/>
</dbReference>
<name>A0A7S1KU87_9EUKA</name>
<dbReference type="FunFam" id="3.40.50.150:FF:000088">
    <property type="entry name" value="Polyamine aminopropyltransferase"/>
    <property type="match status" value="1"/>
</dbReference>
<dbReference type="InterPro" id="IPR030374">
    <property type="entry name" value="PABS"/>
</dbReference>
<evidence type="ECO:0000256" key="3">
    <source>
        <dbReference type="ARBA" id="ARBA00023115"/>
    </source>
</evidence>
<dbReference type="SUPFAM" id="SSF53335">
    <property type="entry name" value="S-adenosyl-L-methionine-dependent methyltransferases"/>
    <property type="match status" value="1"/>
</dbReference>
<evidence type="ECO:0000256" key="4">
    <source>
        <dbReference type="PROSITE-ProRule" id="PRU00354"/>
    </source>
</evidence>
<keyword evidence="3 4" id="KW-0620">Polyamine biosynthesis</keyword>
<dbReference type="Pfam" id="PF01564">
    <property type="entry name" value="Spermine_synth"/>
    <property type="match status" value="1"/>
</dbReference>
<dbReference type="Gene3D" id="2.30.140.10">
    <property type="entry name" value="Spermidine synthase, tetramerisation domain"/>
    <property type="match status" value="1"/>
</dbReference>
<dbReference type="CDD" id="cd02440">
    <property type="entry name" value="AdoMet_MTases"/>
    <property type="match status" value="1"/>
</dbReference>
<evidence type="ECO:0000256" key="1">
    <source>
        <dbReference type="ARBA" id="ARBA00007867"/>
    </source>
</evidence>
<dbReference type="EMBL" id="HBGD01010243">
    <property type="protein sequence ID" value="CAD9085147.1"/>
    <property type="molecule type" value="Transcribed_RNA"/>
</dbReference>
<dbReference type="InterPro" id="IPR001045">
    <property type="entry name" value="Spermi_synthase"/>
</dbReference>
<dbReference type="GO" id="GO:0006596">
    <property type="term" value="P:polyamine biosynthetic process"/>
    <property type="evidence" value="ECO:0007669"/>
    <property type="project" value="UniProtKB-UniRule"/>
</dbReference>
<evidence type="ECO:0000259" key="5">
    <source>
        <dbReference type="PROSITE" id="PS51006"/>
    </source>
</evidence>
<comment type="similarity">
    <text evidence="1">Belongs to the spermidine/spermine synthase family.</text>
</comment>
<keyword evidence="2 4" id="KW-0808">Transferase</keyword>
<feature type="active site" description="Proton acceptor" evidence="4">
    <location>
        <position position="169"/>
    </location>
</feature>
<dbReference type="HAMAP" id="MF_00198">
    <property type="entry name" value="Spermidine_synth"/>
    <property type="match status" value="1"/>
</dbReference>
<dbReference type="InterPro" id="IPR029063">
    <property type="entry name" value="SAM-dependent_MTases_sf"/>
</dbReference>
<dbReference type="Gene3D" id="3.40.50.150">
    <property type="entry name" value="Vaccinia Virus protein VP39"/>
    <property type="match status" value="1"/>
</dbReference>